<dbReference type="GO" id="GO:0050043">
    <property type="term" value="F:lactate racemase activity"/>
    <property type="evidence" value="ECO:0007669"/>
    <property type="project" value="InterPro"/>
</dbReference>
<gene>
    <name evidence="2" type="ORF">AVDCRST_MAG20-768</name>
</gene>
<sequence>MSPPAPRRPGHEVVQGRAPRPGFVLEVDRSTPSTLFHHGEGFRLERLPVGSRIVYPSEAVPVLRHPEEAIRQALLQPVGQDPLPAQLFPGMKLTIAFDDVSLPLPKMRRPDIRQRVIEAVLDLAAEAGVDDVHLIAALALHRRMTEAELRHAVGDRVYDAFAPHGLLYNHDAEDPDNLTLVGHTELGEEVEINKRAAESDLLVYVNINLVSMDGGHKSTATGLSSYRSLRHHHNVKTMQHSRSFMDQHRSELHSSNWRMGKVLRDAGLKVFQIETTLNNDTFPKPFDFLQKREWEWSARDRMAFVAATSGLDRMSNRMKRNLFQSIEAPHDMTGVVAGEIEAVHAITTAKVFEQQLVPVSGQADVVTMGLPYISPYNVHSIMNPILVACLGLGYFFNMYRGKPLVREGGVVILSHPTPWEFHPVHHPSYIDFFEQVLADTTDPVEIEKRYEASFAEDEWYRHLYRTSYAYHGVHPFYMWYWCAHALQHVGAVIIVGGDPRAVRRLGFRPASTLPDALEMAEDTVGRDPSITHTHAPPLYMADVS</sequence>
<dbReference type="AlphaFoldDB" id="A0A6J4HK66"/>
<accession>A0A6J4HK66</accession>
<dbReference type="InterPro" id="IPR048068">
    <property type="entry name" value="LarA-like"/>
</dbReference>
<name>A0A6J4HK66_9ACTN</name>
<feature type="domain" description="LarA-like N-terminal" evidence="1">
    <location>
        <begin position="54"/>
        <end position="244"/>
    </location>
</feature>
<dbReference type="InterPro" id="IPR043166">
    <property type="entry name" value="LarA-like_C"/>
</dbReference>
<dbReference type="Gene3D" id="3.40.50.11440">
    <property type="match status" value="1"/>
</dbReference>
<dbReference type="EMBL" id="CADCSY010000036">
    <property type="protein sequence ID" value="CAA9224460.1"/>
    <property type="molecule type" value="Genomic_DNA"/>
</dbReference>
<protein>
    <submittedName>
        <fullName evidence="2">Transcriptional regulator</fullName>
    </submittedName>
</protein>
<dbReference type="PANTHER" id="PTHR33171:SF17">
    <property type="entry name" value="LARA-LIKE N-TERMINAL DOMAIN-CONTAINING PROTEIN"/>
    <property type="match status" value="1"/>
</dbReference>
<dbReference type="InterPro" id="IPR018657">
    <property type="entry name" value="LarA-like_N"/>
</dbReference>
<dbReference type="Pfam" id="PF09861">
    <property type="entry name" value="Lar_N"/>
    <property type="match status" value="1"/>
</dbReference>
<evidence type="ECO:0000313" key="2">
    <source>
        <dbReference type="EMBL" id="CAA9224460.1"/>
    </source>
</evidence>
<organism evidence="2">
    <name type="scientific">uncultured Acidimicrobiales bacterium</name>
    <dbReference type="NCBI Taxonomy" id="310071"/>
    <lineage>
        <taxon>Bacteria</taxon>
        <taxon>Bacillati</taxon>
        <taxon>Actinomycetota</taxon>
        <taxon>Acidimicrobiia</taxon>
        <taxon>Acidimicrobiales</taxon>
        <taxon>environmental samples</taxon>
    </lineage>
</organism>
<dbReference type="PANTHER" id="PTHR33171">
    <property type="entry name" value="LAR_N DOMAIN-CONTAINING PROTEIN"/>
    <property type="match status" value="1"/>
</dbReference>
<proteinExistence type="predicted"/>
<reference evidence="2" key="1">
    <citation type="submission" date="2020-02" db="EMBL/GenBank/DDBJ databases">
        <authorList>
            <person name="Meier V. D."/>
        </authorList>
    </citation>
    <scope>NUCLEOTIDE SEQUENCE</scope>
    <source>
        <strain evidence="2">AVDCRST_MAG20</strain>
    </source>
</reference>
<dbReference type="Gene3D" id="3.90.226.30">
    <property type="match status" value="1"/>
</dbReference>
<evidence type="ECO:0000259" key="1">
    <source>
        <dbReference type="Pfam" id="PF09861"/>
    </source>
</evidence>